<dbReference type="PANTHER" id="PTHR48098">
    <property type="entry name" value="ENTEROCHELIN ESTERASE-RELATED"/>
    <property type="match status" value="1"/>
</dbReference>
<gene>
    <name evidence="1" type="ORF">CSING_10185</name>
</gene>
<dbReference type="InterPro" id="IPR000801">
    <property type="entry name" value="Esterase-like"/>
</dbReference>
<dbReference type="KEGG" id="csx:CSING_10185"/>
<accession>A0A0B6F2Z0</accession>
<dbReference type="Proteomes" id="UP000031890">
    <property type="component" value="Chromosome"/>
</dbReference>
<proteinExistence type="predicted"/>
<dbReference type="AlphaFoldDB" id="A0A0B6F2Z0"/>
<name>A0A0B6F2Z0_9CORY</name>
<dbReference type="InterPro" id="IPR029058">
    <property type="entry name" value="AB_hydrolase_fold"/>
</dbReference>
<dbReference type="InterPro" id="IPR050583">
    <property type="entry name" value="Mycobacterial_A85_antigen"/>
</dbReference>
<organism evidence="1 2">
    <name type="scientific">Corynebacterium singulare</name>
    <dbReference type="NCBI Taxonomy" id="161899"/>
    <lineage>
        <taxon>Bacteria</taxon>
        <taxon>Bacillati</taxon>
        <taxon>Actinomycetota</taxon>
        <taxon>Actinomycetes</taxon>
        <taxon>Mycobacteriales</taxon>
        <taxon>Corynebacteriaceae</taxon>
        <taxon>Corynebacterium</taxon>
    </lineage>
</organism>
<dbReference type="GO" id="GO:0016747">
    <property type="term" value="F:acyltransferase activity, transferring groups other than amino-acyl groups"/>
    <property type="evidence" value="ECO:0007669"/>
    <property type="project" value="TreeGrafter"/>
</dbReference>
<sequence length="359" mass="38888">MKVLSALVASSLMFTPGSSYQLSSRDEASSQWAVDTMFNAIDAMGTSSHLLTDTWSTEQEEYPYPIKEINEVSLLERRATDEPGREKWIVSSPSMGRDIPVDVVVGNGGPVVYFLEGVDSPKTSNWITKGHVKRVFGESDASIVIPSQGAGSMWTDWNEDDPKLGRHKWETFLITELAPLVEAELNHNGKRGLIGLSMGASGAVMMANNNPGFFDGVAGISGCYSTTSQVGQGTVDLTVRTKGGDPTNMWGPRGSKDWLRNDVMSHPEGLRGTALYLSAASGAWTDEELAAYPGKSVNDRIGGTLLEAGSRRCTEEFSAALSDASIPHTTNYLTEGTHDWVMFGKQLQPAWNAIKPALY</sequence>
<dbReference type="RefSeq" id="WP_042531907.1">
    <property type="nucleotide sequence ID" value="NZ_CP010827.1"/>
</dbReference>
<dbReference type="EMBL" id="CP010827">
    <property type="protein sequence ID" value="AJI79549.1"/>
    <property type="molecule type" value="Genomic_DNA"/>
</dbReference>
<dbReference type="OrthoDB" id="4510758at2"/>
<protein>
    <submittedName>
        <fullName evidence="1">Putative esterase</fullName>
    </submittedName>
</protein>
<dbReference type="Gene3D" id="3.40.50.1820">
    <property type="entry name" value="alpha/beta hydrolase"/>
    <property type="match status" value="1"/>
</dbReference>
<dbReference type="HOGENOM" id="CLU_026624_0_1_11"/>
<dbReference type="STRING" id="161899.CSING_10185"/>
<dbReference type="Pfam" id="PF00756">
    <property type="entry name" value="Esterase"/>
    <property type="match status" value="1"/>
</dbReference>
<reference evidence="1 2" key="1">
    <citation type="journal article" date="2015" name="Genome Announc.">
        <title>Complete Genome Sequence and Annotation of Corynebacterium singulare DSM 44357, Isolated from a Human Semen Specimen.</title>
        <authorList>
            <person name="Merten M."/>
            <person name="Brinkrolf K."/>
            <person name="Albersmeier A."/>
            <person name="Kutter Y."/>
            <person name="Ruckert C."/>
            <person name="Tauch A."/>
        </authorList>
    </citation>
    <scope>NUCLEOTIDE SEQUENCE [LARGE SCALE GENOMIC DNA]</scope>
    <source>
        <strain evidence="1">IBS B52218</strain>
    </source>
</reference>
<dbReference type="PANTHER" id="PTHR48098:SF1">
    <property type="entry name" value="DIACYLGLYCEROL ACYLTRANSFERASE_MYCOLYLTRANSFERASE AG85A"/>
    <property type="match status" value="1"/>
</dbReference>
<evidence type="ECO:0000313" key="1">
    <source>
        <dbReference type="EMBL" id="AJI79549.1"/>
    </source>
</evidence>
<dbReference type="SUPFAM" id="SSF53474">
    <property type="entry name" value="alpha/beta-Hydrolases"/>
    <property type="match status" value="1"/>
</dbReference>
<evidence type="ECO:0000313" key="2">
    <source>
        <dbReference type="Proteomes" id="UP000031890"/>
    </source>
</evidence>